<dbReference type="RefSeq" id="WP_202955018.1">
    <property type="nucleotide sequence ID" value="NZ_JAPCID010000032.1"/>
</dbReference>
<dbReference type="PANTHER" id="PTHR43825:SF5">
    <property type="entry name" value="HYPOTHETICAL TRANSKETOLASE FAMILY PROTEIN"/>
    <property type="match status" value="1"/>
</dbReference>
<sequence>MRPQFAQGILQLAERDDRVALLTGDLGFTVLEPFAERFPDRFFNVGVAEQNMIGVATGLAEAGMVPFAYSIATFASLRPYEFIRNGPALHQLPVRIVGVGGGLDYGHNGVSHYALEDVGVMRLQPGVTIVVPADPAQAAAALEATADLDRPVYFRVGKEAQGIPGLEGRFELGRAALIGSGRDVALIALGPMARQATEAADRLNEADIGATVAVISSLNPSPEEDLAELLADIRLAVTIESHYVNGGIGTFTAEVIAEHGLDSRLIRCGVRDMPRGVTGTVGYLNEEHGLSAERIAETVQIALQPSGR</sequence>
<dbReference type="InterPro" id="IPR009014">
    <property type="entry name" value="Transketo_C/PFOR_II"/>
</dbReference>
<evidence type="ECO:0000313" key="3">
    <source>
        <dbReference type="Proteomes" id="UP001147700"/>
    </source>
</evidence>
<evidence type="ECO:0000259" key="1">
    <source>
        <dbReference type="SMART" id="SM00861"/>
    </source>
</evidence>
<dbReference type="Pfam" id="PF02779">
    <property type="entry name" value="Transket_pyr"/>
    <property type="match status" value="1"/>
</dbReference>
<dbReference type="Gene3D" id="3.40.50.970">
    <property type="match status" value="1"/>
</dbReference>
<reference evidence="2" key="1">
    <citation type="submission" date="2022-10" db="EMBL/GenBank/DDBJ databases">
        <title>The WGS of Solirubrobacter sp. CPCC 204708.</title>
        <authorList>
            <person name="Jiang Z."/>
        </authorList>
    </citation>
    <scope>NUCLEOTIDE SEQUENCE</scope>
    <source>
        <strain evidence="2">CPCC 204708</strain>
    </source>
</reference>
<feature type="domain" description="Transketolase-like pyrimidine-binding" evidence="1">
    <location>
        <begin position="1"/>
        <end position="163"/>
    </location>
</feature>
<dbReference type="Pfam" id="PF02780">
    <property type="entry name" value="Transketolase_C"/>
    <property type="match status" value="1"/>
</dbReference>
<dbReference type="Gene3D" id="3.40.50.920">
    <property type="match status" value="1"/>
</dbReference>
<dbReference type="InterPro" id="IPR051157">
    <property type="entry name" value="PDH/Transketolase"/>
</dbReference>
<accession>A0ABT4RNB5</accession>
<dbReference type="SUPFAM" id="SSF52518">
    <property type="entry name" value="Thiamin diphosphate-binding fold (THDP-binding)"/>
    <property type="match status" value="1"/>
</dbReference>
<gene>
    <name evidence="2" type="ORF">OJ962_21085</name>
</gene>
<evidence type="ECO:0000313" key="2">
    <source>
        <dbReference type="EMBL" id="MDA0140012.1"/>
    </source>
</evidence>
<comment type="caution">
    <text evidence="2">The sequence shown here is derived from an EMBL/GenBank/DDBJ whole genome shotgun (WGS) entry which is preliminary data.</text>
</comment>
<dbReference type="EMBL" id="JAPCID010000032">
    <property type="protein sequence ID" value="MDA0140012.1"/>
    <property type="molecule type" value="Genomic_DNA"/>
</dbReference>
<dbReference type="PANTHER" id="PTHR43825">
    <property type="entry name" value="PYRUVATE DEHYDROGENASE E1 COMPONENT"/>
    <property type="match status" value="1"/>
</dbReference>
<dbReference type="SUPFAM" id="SSF52922">
    <property type="entry name" value="TK C-terminal domain-like"/>
    <property type="match status" value="1"/>
</dbReference>
<protein>
    <recommendedName>
        <fullName evidence="1">Transketolase-like pyrimidine-binding domain-containing protein</fullName>
    </recommendedName>
</protein>
<dbReference type="CDD" id="cd07033">
    <property type="entry name" value="TPP_PYR_DXS_TK_like"/>
    <property type="match status" value="1"/>
</dbReference>
<keyword evidence="3" id="KW-1185">Reference proteome</keyword>
<name>A0ABT4RNB5_9ACTN</name>
<dbReference type="SMART" id="SM00861">
    <property type="entry name" value="Transket_pyr"/>
    <property type="match status" value="1"/>
</dbReference>
<dbReference type="InterPro" id="IPR029061">
    <property type="entry name" value="THDP-binding"/>
</dbReference>
<dbReference type="InterPro" id="IPR033248">
    <property type="entry name" value="Transketolase_C"/>
</dbReference>
<dbReference type="InterPro" id="IPR005475">
    <property type="entry name" value="Transketolase-like_Pyr-bd"/>
</dbReference>
<proteinExistence type="predicted"/>
<dbReference type="Proteomes" id="UP001147700">
    <property type="component" value="Unassembled WGS sequence"/>
</dbReference>
<organism evidence="2 3">
    <name type="scientific">Solirubrobacter deserti</name>
    <dbReference type="NCBI Taxonomy" id="2282478"/>
    <lineage>
        <taxon>Bacteria</taxon>
        <taxon>Bacillati</taxon>
        <taxon>Actinomycetota</taxon>
        <taxon>Thermoleophilia</taxon>
        <taxon>Solirubrobacterales</taxon>
        <taxon>Solirubrobacteraceae</taxon>
        <taxon>Solirubrobacter</taxon>
    </lineage>
</organism>